<sequence length="116" mass="13179">MHSETISNPELILLDSIQSYLLNDSDFSDDQFSNPNPNSSLIGSSFWELELDRRQPPPGAAAPADVAPPKEWRRYRGVRRRPWGRFAAEIRDPVRKGARRWLGTYETPEDAAAGLR</sequence>
<evidence type="ECO:0000256" key="5">
    <source>
        <dbReference type="ARBA" id="ARBA00023242"/>
    </source>
</evidence>
<dbReference type="SUPFAM" id="SSF54171">
    <property type="entry name" value="DNA-binding domain"/>
    <property type="match status" value="1"/>
</dbReference>
<dbReference type="PROSITE" id="PS51032">
    <property type="entry name" value="AP2_ERF"/>
    <property type="match status" value="1"/>
</dbReference>
<dbReference type="GO" id="GO:0003677">
    <property type="term" value="F:DNA binding"/>
    <property type="evidence" value="ECO:0007669"/>
    <property type="project" value="UniProtKB-KW"/>
</dbReference>
<name>A0A830BRS6_9LAMI</name>
<comment type="subcellular location">
    <subcellularLocation>
        <location evidence="1">Nucleus</location>
    </subcellularLocation>
</comment>
<dbReference type="GO" id="GO:0003700">
    <property type="term" value="F:DNA-binding transcription factor activity"/>
    <property type="evidence" value="ECO:0007669"/>
    <property type="project" value="InterPro"/>
</dbReference>
<evidence type="ECO:0000256" key="2">
    <source>
        <dbReference type="ARBA" id="ARBA00023015"/>
    </source>
</evidence>
<feature type="domain" description="AP2/ERF" evidence="6">
    <location>
        <begin position="74"/>
        <end position="116"/>
    </location>
</feature>
<dbReference type="InterPro" id="IPR001471">
    <property type="entry name" value="AP2/ERF_dom"/>
</dbReference>
<dbReference type="Pfam" id="PF00847">
    <property type="entry name" value="AP2"/>
    <property type="match status" value="1"/>
</dbReference>
<dbReference type="PANTHER" id="PTHR31190:SF407">
    <property type="entry name" value="ETHYLENE-RESPONSIVE TRANSCRIPTION FACTOR 13-LIKE"/>
    <property type="match status" value="1"/>
</dbReference>
<dbReference type="SMART" id="SM00380">
    <property type="entry name" value="AP2"/>
    <property type="match status" value="1"/>
</dbReference>
<keyword evidence="3" id="KW-0238">DNA-binding</keyword>
<dbReference type="InterPro" id="IPR016177">
    <property type="entry name" value="DNA-bd_dom_sf"/>
</dbReference>
<dbReference type="PANTHER" id="PTHR31190">
    <property type="entry name" value="DNA-BINDING DOMAIN"/>
    <property type="match status" value="1"/>
</dbReference>
<keyword evidence="8" id="KW-1185">Reference proteome</keyword>
<proteinExistence type="predicted"/>
<reference evidence="7" key="1">
    <citation type="submission" date="2020-07" db="EMBL/GenBank/DDBJ databases">
        <title>Ethylene signaling mediates host invasion by parasitic plants.</title>
        <authorList>
            <person name="Yoshida S."/>
        </authorList>
    </citation>
    <scope>NUCLEOTIDE SEQUENCE</scope>
    <source>
        <strain evidence="7">Okayama</strain>
    </source>
</reference>
<protein>
    <submittedName>
        <fullName evidence="7">Ethylene-responsive transcription factor 13</fullName>
    </submittedName>
</protein>
<dbReference type="GO" id="GO:0009873">
    <property type="term" value="P:ethylene-activated signaling pathway"/>
    <property type="evidence" value="ECO:0007669"/>
    <property type="project" value="InterPro"/>
</dbReference>
<dbReference type="EMBL" id="BMAC01000219">
    <property type="protein sequence ID" value="GFP90537.1"/>
    <property type="molecule type" value="Genomic_DNA"/>
</dbReference>
<dbReference type="OrthoDB" id="552345at2759"/>
<dbReference type="Proteomes" id="UP000653305">
    <property type="component" value="Unassembled WGS sequence"/>
</dbReference>
<accession>A0A830BRS6</accession>
<dbReference type="InterPro" id="IPR044808">
    <property type="entry name" value="ERF_plant"/>
</dbReference>
<keyword evidence="5" id="KW-0539">Nucleus</keyword>
<dbReference type="Gene3D" id="3.30.730.10">
    <property type="entry name" value="AP2/ERF domain"/>
    <property type="match status" value="1"/>
</dbReference>
<dbReference type="AlphaFoldDB" id="A0A830BRS6"/>
<dbReference type="InterPro" id="IPR036955">
    <property type="entry name" value="AP2/ERF_dom_sf"/>
</dbReference>
<organism evidence="7 8">
    <name type="scientific">Phtheirospermum japonicum</name>
    <dbReference type="NCBI Taxonomy" id="374723"/>
    <lineage>
        <taxon>Eukaryota</taxon>
        <taxon>Viridiplantae</taxon>
        <taxon>Streptophyta</taxon>
        <taxon>Embryophyta</taxon>
        <taxon>Tracheophyta</taxon>
        <taxon>Spermatophyta</taxon>
        <taxon>Magnoliopsida</taxon>
        <taxon>eudicotyledons</taxon>
        <taxon>Gunneridae</taxon>
        <taxon>Pentapetalae</taxon>
        <taxon>asterids</taxon>
        <taxon>lamiids</taxon>
        <taxon>Lamiales</taxon>
        <taxon>Orobanchaceae</taxon>
        <taxon>Orobanchaceae incertae sedis</taxon>
        <taxon>Phtheirospermum</taxon>
    </lineage>
</organism>
<evidence type="ECO:0000259" key="6">
    <source>
        <dbReference type="PROSITE" id="PS51032"/>
    </source>
</evidence>
<dbReference type="PRINTS" id="PR00367">
    <property type="entry name" value="ETHRSPELEMNT"/>
</dbReference>
<comment type="caution">
    <text evidence="7">The sequence shown here is derived from an EMBL/GenBank/DDBJ whole genome shotgun (WGS) entry which is preliminary data.</text>
</comment>
<evidence type="ECO:0000256" key="3">
    <source>
        <dbReference type="ARBA" id="ARBA00023125"/>
    </source>
</evidence>
<evidence type="ECO:0000256" key="4">
    <source>
        <dbReference type="ARBA" id="ARBA00023163"/>
    </source>
</evidence>
<keyword evidence="4" id="KW-0804">Transcription</keyword>
<evidence type="ECO:0000313" key="8">
    <source>
        <dbReference type="Proteomes" id="UP000653305"/>
    </source>
</evidence>
<dbReference type="GO" id="GO:0005634">
    <property type="term" value="C:nucleus"/>
    <property type="evidence" value="ECO:0007669"/>
    <property type="project" value="UniProtKB-SubCell"/>
</dbReference>
<keyword evidence="2" id="KW-0805">Transcription regulation</keyword>
<evidence type="ECO:0000256" key="1">
    <source>
        <dbReference type="ARBA" id="ARBA00004123"/>
    </source>
</evidence>
<gene>
    <name evidence="7" type="ORF">PHJA_001197600</name>
</gene>
<evidence type="ECO:0000313" key="7">
    <source>
        <dbReference type="EMBL" id="GFP90537.1"/>
    </source>
</evidence>